<feature type="binding site" evidence="10">
    <location>
        <position position="66"/>
    </location>
    <ligand>
        <name>Mg(2+)</name>
        <dbReference type="ChEBI" id="CHEBI:18420"/>
    </ligand>
</feature>
<name>G7VDD5_9CREN</name>
<reference evidence="14 15" key="1">
    <citation type="journal article" date="2012" name="J. Bacteriol.">
        <title>Complete genome sequence of strain 1860, a crenarchaeon of the genus pyrobaculum able to grow with various electron acceptors.</title>
        <authorList>
            <person name="Mardanov A.V."/>
            <person name="Gumerov V.M."/>
            <person name="Slobodkina G.B."/>
            <person name="Beletsky A.V."/>
            <person name="Bonch-Osmolovskaya E.A."/>
            <person name="Ravin N.V."/>
            <person name="Skryabin K.G."/>
        </authorList>
    </citation>
    <scope>NUCLEOTIDE SEQUENCE [LARGE SCALE GENOMIC DNA]</scope>
    <source>
        <strain evidence="14 15">1860</strain>
    </source>
</reference>
<feature type="binding site" evidence="10">
    <location>
        <position position="54"/>
    </location>
    <ligand>
        <name>ATP</name>
        <dbReference type="ChEBI" id="CHEBI:30616"/>
    </ligand>
</feature>
<dbReference type="RefSeq" id="WP_014288548.1">
    <property type="nucleotide sequence ID" value="NC_016645.1"/>
</dbReference>
<sequence length="419" mass="47681">MSSLEEVLLEAYKLVTPAPAEEAKIREVSQHVKSLVSRLVEEGGIDAEVDVYGSSARGTWLPGQRDIDIFVVLKDRSVKPEAVVQILTKRFTELGLRWTLRYAQHPYVSLQVESYEVDVVPCYKIQPGERPITAADRSPLHHRFLVEKLDKPRVLDVRLLKLFLKTIGIYGAEIRSEGFSGYLTELLIAYYGSFVETLEAASRWRPYRTYIAFTDTGTKFKAPLVVVDPVDPNRNAAAAVSLTSMSTFILAAKRFLKKPSLSYFQATHGELVSQLETVEVVFPYPDEPPDIVWGRYKRLGRGLYKWLRECGFRILRWGVESDEATHVSLVYVVEHVKLTPYVLHKGPPVYDEAVDAFIEKYVGEEVVGPFVQGSRVYVIKKRRYVDISECISKRLGVGRYDIRINAYSGDLVRKNPWIT</sequence>
<protein>
    <recommendedName>
        <fullName evidence="10">CCA-adding enzyme</fullName>
        <ecNumber evidence="10">2.7.7.72</ecNumber>
    </recommendedName>
    <alternativeName>
        <fullName evidence="10">CCA tRNA nucleotidyltransferase</fullName>
    </alternativeName>
    <alternativeName>
        <fullName evidence="10">tRNA CCA-pyrophosphorylase</fullName>
    </alternativeName>
    <alternativeName>
        <fullName evidence="10">tRNA adenylyl-/cytidylyl- transferase</fullName>
    </alternativeName>
    <alternativeName>
        <fullName evidence="10">tRNA nucleotidyltransferase</fullName>
    </alternativeName>
    <alternativeName>
        <fullName evidence="10">tRNA-NT</fullName>
    </alternativeName>
</protein>
<dbReference type="GeneID" id="11595548"/>
<organism evidence="14 15">
    <name type="scientific">Pyrobaculum ferrireducens</name>
    <dbReference type="NCBI Taxonomy" id="1104324"/>
    <lineage>
        <taxon>Archaea</taxon>
        <taxon>Thermoproteota</taxon>
        <taxon>Thermoprotei</taxon>
        <taxon>Thermoproteales</taxon>
        <taxon>Thermoproteaceae</taxon>
        <taxon>Pyrobaculum</taxon>
    </lineage>
</organism>
<feature type="binding site" evidence="10">
    <location>
        <position position="118"/>
    </location>
    <ligand>
        <name>Mg(2+)</name>
        <dbReference type="ChEBI" id="CHEBI:18420"/>
    </ligand>
</feature>
<dbReference type="Gene3D" id="3.30.70.590">
    <property type="entry name" value="Poly(A) polymerase predicted RNA binding domain"/>
    <property type="match status" value="1"/>
</dbReference>
<evidence type="ECO:0000256" key="2">
    <source>
        <dbReference type="ARBA" id="ARBA00022694"/>
    </source>
</evidence>
<accession>G7VDD5</accession>
<feature type="binding site" evidence="10">
    <location>
        <position position="170"/>
    </location>
    <ligand>
        <name>CTP</name>
        <dbReference type="ChEBI" id="CHEBI:37563"/>
    </ligand>
</feature>
<dbReference type="STRING" id="1104324.P186_1291"/>
<dbReference type="EMBL" id="CP003098">
    <property type="protein sequence ID" value="AET32720.1"/>
    <property type="molecule type" value="Genomic_DNA"/>
</dbReference>
<comment type="cofactor">
    <cofactor evidence="10">
        <name>Mg(2+)</name>
        <dbReference type="ChEBI" id="CHEBI:18420"/>
    </cofactor>
</comment>
<dbReference type="Pfam" id="PF09249">
    <property type="entry name" value="tRNA_NucTransf2"/>
    <property type="match status" value="1"/>
</dbReference>
<feature type="domain" description="Polymerase nucleotidyl transferase" evidence="11">
    <location>
        <begin position="34"/>
        <end position="140"/>
    </location>
</feature>
<dbReference type="InterPro" id="IPR002934">
    <property type="entry name" value="Polymerase_NTP_transf_dom"/>
</dbReference>
<evidence type="ECO:0000256" key="8">
    <source>
        <dbReference type="ARBA" id="ARBA00022842"/>
    </source>
</evidence>
<dbReference type="InterPro" id="IPR048833">
    <property type="entry name" value="CAA_C"/>
</dbReference>
<evidence type="ECO:0000259" key="13">
    <source>
        <dbReference type="Pfam" id="PF21133"/>
    </source>
</evidence>
<feature type="domain" description="CCA-adding enzyme C-terminal" evidence="13">
    <location>
        <begin position="278"/>
        <end position="394"/>
    </location>
</feature>
<keyword evidence="1 10" id="KW-0808">Transferase</keyword>
<keyword evidence="2 10" id="KW-0819">tRNA processing</keyword>
<dbReference type="GO" id="GO:0160016">
    <property type="term" value="F:CCACCA tRNA nucleotidyltransferase activity"/>
    <property type="evidence" value="ECO:0007669"/>
    <property type="project" value="RHEA"/>
</dbReference>
<feature type="binding site" evidence="10">
    <location>
        <position position="161"/>
    </location>
    <ligand>
        <name>CTP</name>
        <dbReference type="ChEBI" id="CHEBI:37563"/>
    </ligand>
</feature>
<evidence type="ECO:0000256" key="9">
    <source>
        <dbReference type="ARBA" id="ARBA00022884"/>
    </source>
</evidence>
<dbReference type="GO" id="GO:0000287">
    <property type="term" value="F:magnesium ion binding"/>
    <property type="evidence" value="ECO:0007669"/>
    <property type="project" value="UniProtKB-UniRule"/>
</dbReference>
<comment type="catalytic activity">
    <reaction evidence="10">
        <text>a tRNA precursor + 2 CTP + ATP = a tRNA with a 3' CCA end + 3 diphosphate</text>
        <dbReference type="Rhea" id="RHEA:14433"/>
        <dbReference type="Rhea" id="RHEA-COMP:10465"/>
        <dbReference type="Rhea" id="RHEA-COMP:10468"/>
        <dbReference type="ChEBI" id="CHEBI:30616"/>
        <dbReference type="ChEBI" id="CHEBI:33019"/>
        <dbReference type="ChEBI" id="CHEBI:37563"/>
        <dbReference type="ChEBI" id="CHEBI:74896"/>
        <dbReference type="ChEBI" id="CHEBI:83071"/>
        <dbReference type="EC" id="2.7.7.72"/>
    </reaction>
</comment>
<feature type="binding site" evidence="10">
    <location>
        <position position="141"/>
    </location>
    <ligand>
        <name>ATP</name>
        <dbReference type="ChEBI" id="CHEBI:30616"/>
    </ligand>
</feature>
<dbReference type="Proteomes" id="UP000005867">
    <property type="component" value="Chromosome"/>
</dbReference>
<evidence type="ECO:0000256" key="5">
    <source>
        <dbReference type="ARBA" id="ARBA00022741"/>
    </source>
</evidence>
<keyword evidence="6 10" id="KW-0692">RNA repair</keyword>
<keyword evidence="3 10" id="KW-0548">Nucleotidyltransferase</keyword>
<keyword evidence="9 10" id="KW-0694">RNA-binding</keyword>
<dbReference type="CDD" id="cd05400">
    <property type="entry name" value="NT_2-5OAS_ClassI-CCAase"/>
    <property type="match status" value="1"/>
</dbReference>
<dbReference type="PANTHER" id="PTHR39643">
    <property type="entry name" value="CCA-ADDING ENZYME"/>
    <property type="match status" value="1"/>
</dbReference>
<dbReference type="InterPro" id="IPR008229">
    <property type="entry name" value="CCA-adding_arc"/>
</dbReference>
<keyword evidence="15" id="KW-1185">Reference proteome</keyword>
<dbReference type="PIRSF" id="PIRSF005335">
    <property type="entry name" value="CCA_arch"/>
    <property type="match status" value="1"/>
</dbReference>
<evidence type="ECO:0000313" key="15">
    <source>
        <dbReference type="Proteomes" id="UP000005867"/>
    </source>
</evidence>
<dbReference type="InterPro" id="IPR006116">
    <property type="entry name" value="NT_2-5OAS_ClassI-CCAase"/>
</dbReference>
<evidence type="ECO:0000256" key="4">
    <source>
        <dbReference type="ARBA" id="ARBA00022723"/>
    </source>
</evidence>
<feature type="binding site" evidence="10">
    <location>
        <position position="68"/>
    </location>
    <ligand>
        <name>Mg(2+)</name>
        <dbReference type="ChEBI" id="CHEBI:18420"/>
    </ligand>
</feature>
<dbReference type="EC" id="2.7.7.72" evidence="10"/>
<feature type="binding site" evidence="10">
    <location>
        <position position="57"/>
    </location>
    <ligand>
        <name>ATP</name>
        <dbReference type="ChEBI" id="CHEBI:30616"/>
    </ligand>
</feature>
<feature type="binding site" evidence="10">
    <location>
        <position position="170"/>
    </location>
    <ligand>
        <name>ATP</name>
        <dbReference type="ChEBI" id="CHEBI:30616"/>
    </ligand>
</feature>
<dbReference type="GO" id="GO:0004810">
    <property type="term" value="F:CCA tRNA nucleotidyltransferase activity"/>
    <property type="evidence" value="ECO:0007669"/>
    <property type="project" value="UniProtKB-UniRule"/>
</dbReference>
<dbReference type="HOGENOM" id="CLU_044679_1_0_2"/>
<dbReference type="Gene3D" id="3.30.460.10">
    <property type="entry name" value="Beta Polymerase, domain 2"/>
    <property type="match status" value="1"/>
</dbReference>
<evidence type="ECO:0000313" key="14">
    <source>
        <dbReference type="EMBL" id="AET32720.1"/>
    </source>
</evidence>
<dbReference type="PANTHER" id="PTHR39643:SF1">
    <property type="entry name" value="CCA-ADDING ENZYME"/>
    <property type="match status" value="1"/>
</dbReference>
<dbReference type="InterPro" id="IPR042090">
    <property type="entry name" value="CCA_tRNA_nucleotrans_2"/>
</dbReference>
<dbReference type="OrthoDB" id="7378at2157"/>
<feature type="binding site" evidence="10">
    <location>
        <position position="141"/>
    </location>
    <ligand>
        <name>CTP</name>
        <dbReference type="ChEBI" id="CHEBI:37563"/>
    </ligand>
</feature>
<keyword evidence="8 10" id="KW-0460">Magnesium</keyword>
<comment type="function">
    <text evidence="10">Catalyzes the addition and repair of the essential 3'-terminal CCA sequence in tRNAs without using a nucleic acid template. Adds these three nucleotides in the order of C, C, and A to the tRNA nucleotide-73, using CTP and ATP as substrates and producing inorganic pyrophosphate. tRNA 3'-terminal CCA addition is required both for tRNA processing and repair. Also involved in tRNA surveillance by mediating tandem CCA addition to generate a CCACCA at the 3' terminus of unstable tRNAs. While stable tRNAs receive only 3'-terminal CCA, unstable tRNAs are marked with CCACCA and rapidly degraded.</text>
</comment>
<evidence type="ECO:0000256" key="1">
    <source>
        <dbReference type="ARBA" id="ARBA00022679"/>
    </source>
</evidence>
<comment type="miscellaneous">
    <text evidence="10">A single active site specifically recognizes both ATP and CTP and is responsible for their addition.</text>
</comment>
<evidence type="ECO:0000256" key="6">
    <source>
        <dbReference type="ARBA" id="ARBA00022800"/>
    </source>
</evidence>
<proteinExistence type="inferred from homology"/>
<feature type="binding site" evidence="10">
    <location>
        <position position="161"/>
    </location>
    <ligand>
        <name>ATP</name>
        <dbReference type="ChEBI" id="CHEBI:30616"/>
    </ligand>
</feature>
<comment type="similarity">
    <text evidence="10">Belongs to the tRNA nucleotidyltransferase/poly(A) polymerase family. Archaeal CCA-adding enzyme subfamily.</text>
</comment>
<dbReference type="KEGG" id="pyr:P186_1291"/>
<dbReference type="eggNOG" id="arCOG04249">
    <property type="taxonomic scope" value="Archaea"/>
</dbReference>
<evidence type="ECO:0000256" key="7">
    <source>
        <dbReference type="ARBA" id="ARBA00022840"/>
    </source>
</evidence>
<feature type="domain" description="tRNA nucleotidyltransferase substrate binding" evidence="12">
    <location>
        <begin position="156"/>
        <end position="265"/>
    </location>
</feature>
<comment type="subunit">
    <text evidence="10">Homodimer.</text>
</comment>
<comment type="catalytic activity">
    <reaction evidence="10">
        <text>a tRNA with a 3' CCA end + 2 CTP + ATP = a tRNA with a 3' CCACCA end + 3 diphosphate</text>
        <dbReference type="Rhea" id="RHEA:76235"/>
        <dbReference type="Rhea" id="RHEA-COMP:10468"/>
        <dbReference type="Rhea" id="RHEA-COMP:18655"/>
        <dbReference type="ChEBI" id="CHEBI:30616"/>
        <dbReference type="ChEBI" id="CHEBI:33019"/>
        <dbReference type="ChEBI" id="CHEBI:37563"/>
        <dbReference type="ChEBI" id="CHEBI:83071"/>
        <dbReference type="ChEBI" id="CHEBI:195187"/>
    </reaction>
</comment>
<dbReference type="InterPro" id="IPR011068">
    <property type="entry name" value="NuclTrfase_I-like_C"/>
</dbReference>
<dbReference type="SUPFAM" id="SSF55003">
    <property type="entry name" value="PAP/Archaeal CCA-adding enzyme, C-terminal domain"/>
    <property type="match status" value="1"/>
</dbReference>
<dbReference type="NCBIfam" id="TIGR03671">
    <property type="entry name" value="cca_archaeal"/>
    <property type="match status" value="1"/>
</dbReference>
<feature type="binding site" evidence="10">
    <location>
        <position position="54"/>
    </location>
    <ligand>
        <name>CTP</name>
        <dbReference type="ChEBI" id="CHEBI:37563"/>
    </ligand>
</feature>
<evidence type="ECO:0000259" key="12">
    <source>
        <dbReference type="Pfam" id="PF09249"/>
    </source>
</evidence>
<gene>
    <name evidence="10" type="primary">cca</name>
    <name evidence="14" type="ORF">P186_1291</name>
</gene>
<dbReference type="Gene3D" id="1.10.1410.30">
    <property type="entry name" value="CCA tRNA nucleotidyltransferase, domain 2"/>
    <property type="match status" value="1"/>
</dbReference>
<dbReference type="SUPFAM" id="SSF81631">
    <property type="entry name" value="PAP/OAS1 substrate-binding domain"/>
    <property type="match status" value="1"/>
</dbReference>
<dbReference type="GO" id="GO:0000049">
    <property type="term" value="F:tRNA binding"/>
    <property type="evidence" value="ECO:0007669"/>
    <property type="project" value="UniProtKB-UniRule"/>
</dbReference>
<keyword evidence="4 10" id="KW-0479">Metal-binding</keyword>
<dbReference type="InterPro" id="IPR015329">
    <property type="entry name" value="tRNA_NucTransf2"/>
</dbReference>
<evidence type="ECO:0000256" key="3">
    <source>
        <dbReference type="ARBA" id="ARBA00022695"/>
    </source>
</evidence>
<dbReference type="SUPFAM" id="SSF81301">
    <property type="entry name" value="Nucleotidyltransferase"/>
    <property type="match status" value="1"/>
</dbReference>
<dbReference type="GO" id="GO:0005524">
    <property type="term" value="F:ATP binding"/>
    <property type="evidence" value="ECO:0007669"/>
    <property type="project" value="UniProtKB-UniRule"/>
</dbReference>
<dbReference type="AlphaFoldDB" id="G7VDD5"/>
<feature type="binding site" evidence="10">
    <location>
        <position position="57"/>
    </location>
    <ligand>
        <name>CTP</name>
        <dbReference type="ChEBI" id="CHEBI:37563"/>
    </ligand>
</feature>
<dbReference type="GO" id="GO:0042245">
    <property type="term" value="P:RNA repair"/>
    <property type="evidence" value="ECO:0007669"/>
    <property type="project" value="UniProtKB-KW"/>
</dbReference>
<evidence type="ECO:0000259" key="11">
    <source>
        <dbReference type="Pfam" id="PF01909"/>
    </source>
</evidence>
<evidence type="ECO:0000256" key="10">
    <source>
        <dbReference type="HAMAP-Rule" id="MF_01264"/>
    </source>
</evidence>
<keyword evidence="5 10" id="KW-0547">Nucleotide-binding</keyword>
<dbReference type="GO" id="GO:0001680">
    <property type="term" value="P:tRNA 3'-terminal CCA addition"/>
    <property type="evidence" value="ECO:0007669"/>
    <property type="project" value="UniProtKB-UniRule"/>
</dbReference>
<dbReference type="Pfam" id="PF21133">
    <property type="entry name" value="CAA_C"/>
    <property type="match status" value="1"/>
</dbReference>
<keyword evidence="7 10" id="KW-0067">ATP-binding</keyword>
<dbReference type="InterPro" id="IPR043519">
    <property type="entry name" value="NT_sf"/>
</dbReference>
<dbReference type="HAMAP" id="MF_01264">
    <property type="entry name" value="CCA_arch"/>
    <property type="match status" value="1"/>
</dbReference>
<dbReference type="Pfam" id="PF01909">
    <property type="entry name" value="NTP_transf_2"/>
    <property type="match status" value="1"/>
</dbReference>